<reference evidence="3 4" key="1">
    <citation type="journal article" date="2017" name="Nat. Ecol. Evol.">
        <title>Scallop genome provides insights into evolution of bilaterian karyotype and development.</title>
        <authorList>
            <person name="Wang S."/>
            <person name="Zhang J."/>
            <person name="Jiao W."/>
            <person name="Li J."/>
            <person name="Xun X."/>
            <person name="Sun Y."/>
            <person name="Guo X."/>
            <person name="Huan P."/>
            <person name="Dong B."/>
            <person name="Zhang L."/>
            <person name="Hu X."/>
            <person name="Sun X."/>
            <person name="Wang J."/>
            <person name="Zhao C."/>
            <person name="Wang Y."/>
            <person name="Wang D."/>
            <person name="Huang X."/>
            <person name="Wang R."/>
            <person name="Lv J."/>
            <person name="Li Y."/>
            <person name="Zhang Z."/>
            <person name="Liu B."/>
            <person name="Lu W."/>
            <person name="Hui Y."/>
            <person name="Liang J."/>
            <person name="Zhou Z."/>
            <person name="Hou R."/>
            <person name="Li X."/>
            <person name="Liu Y."/>
            <person name="Li H."/>
            <person name="Ning X."/>
            <person name="Lin Y."/>
            <person name="Zhao L."/>
            <person name="Xing Q."/>
            <person name="Dou J."/>
            <person name="Li Y."/>
            <person name="Mao J."/>
            <person name="Guo H."/>
            <person name="Dou H."/>
            <person name="Li T."/>
            <person name="Mu C."/>
            <person name="Jiang W."/>
            <person name="Fu Q."/>
            <person name="Fu X."/>
            <person name="Miao Y."/>
            <person name="Liu J."/>
            <person name="Yu Q."/>
            <person name="Li R."/>
            <person name="Liao H."/>
            <person name="Li X."/>
            <person name="Kong Y."/>
            <person name="Jiang Z."/>
            <person name="Chourrout D."/>
            <person name="Li R."/>
            <person name="Bao Z."/>
        </authorList>
    </citation>
    <scope>NUCLEOTIDE SEQUENCE [LARGE SCALE GENOMIC DNA]</scope>
    <source>
        <strain evidence="3 4">PY_sf001</strain>
    </source>
</reference>
<evidence type="ECO:0000313" key="4">
    <source>
        <dbReference type="Proteomes" id="UP000242188"/>
    </source>
</evidence>
<dbReference type="Proteomes" id="UP000242188">
    <property type="component" value="Unassembled WGS sequence"/>
</dbReference>
<dbReference type="EMBL" id="NEDP02005243">
    <property type="protein sequence ID" value="OWF42612.1"/>
    <property type="molecule type" value="Genomic_DNA"/>
</dbReference>
<evidence type="ECO:0000256" key="1">
    <source>
        <dbReference type="SAM" id="Phobius"/>
    </source>
</evidence>
<dbReference type="Gene3D" id="1.20.140.150">
    <property type="match status" value="1"/>
</dbReference>
<feature type="transmembrane region" description="Helical" evidence="1">
    <location>
        <begin position="72"/>
        <end position="98"/>
    </location>
</feature>
<feature type="transmembrane region" description="Helical" evidence="1">
    <location>
        <begin position="162"/>
        <end position="189"/>
    </location>
</feature>
<sequence length="414" mass="46086">MSQSIQKWCVLCILMLILVLAVVGFGTPSWYRLRVASVSPYEYTAGFFQACTSSQCTDYLSYTGLNTYDRSFIGSMIFNILGIMLLLASVVTCVFTLWDPTDVCGCVACFTDKRKFLHVTWLALLAGLCLLVSVIWFAVSVIKDMRGLGQLAVGGAIIADYSLALVAIASALAILFALIMSILLVRNFFIGTREVVMKRRIEEVEYTDDRLTIHSEYSKREPLALPEPVYTVARPEPMRMIQAPPQVVEVPVPQPVMVPQPVVMPPQVRYVEVPKPVIQRQIVKQYVDRPVPFPVPQPRPIVIQQQAPMMVARQPVPIRLPALPAPPVMVSDPIYMQSPRPYIVTEPEPIRMSRSFQRSKRYMGGAYMAGQPMGGAFMTPGPPMAMPFGYGTDSFGDGGEMIYDSPTDTRPYIP</sequence>
<keyword evidence="1" id="KW-0472">Membrane</keyword>
<feature type="signal peptide" evidence="2">
    <location>
        <begin position="1"/>
        <end position="21"/>
    </location>
</feature>
<keyword evidence="1" id="KW-1133">Transmembrane helix</keyword>
<gene>
    <name evidence="3" type="ORF">KP79_PYT10214</name>
</gene>
<evidence type="ECO:0000313" key="3">
    <source>
        <dbReference type="EMBL" id="OWF42612.1"/>
    </source>
</evidence>
<protein>
    <submittedName>
        <fullName evidence="3">Uncharacterized protein</fullName>
    </submittedName>
</protein>
<keyword evidence="1" id="KW-0812">Transmembrane</keyword>
<feature type="transmembrane region" description="Helical" evidence="1">
    <location>
        <begin position="119"/>
        <end position="142"/>
    </location>
</feature>
<organism evidence="3 4">
    <name type="scientific">Mizuhopecten yessoensis</name>
    <name type="common">Japanese scallop</name>
    <name type="synonym">Patinopecten yessoensis</name>
    <dbReference type="NCBI Taxonomy" id="6573"/>
    <lineage>
        <taxon>Eukaryota</taxon>
        <taxon>Metazoa</taxon>
        <taxon>Spiralia</taxon>
        <taxon>Lophotrochozoa</taxon>
        <taxon>Mollusca</taxon>
        <taxon>Bivalvia</taxon>
        <taxon>Autobranchia</taxon>
        <taxon>Pteriomorphia</taxon>
        <taxon>Pectinida</taxon>
        <taxon>Pectinoidea</taxon>
        <taxon>Pectinidae</taxon>
        <taxon>Mizuhopecten</taxon>
    </lineage>
</organism>
<name>A0A210Q1L6_MIZYE</name>
<keyword evidence="4" id="KW-1185">Reference proteome</keyword>
<keyword evidence="2" id="KW-0732">Signal</keyword>
<comment type="caution">
    <text evidence="3">The sequence shown here is derived from an EMBL/GenBank/DDBJ whole genome shotgun (WGS) entry which is preliminary data.</text>
</comment>
<proteinExistence type="predicted"/>
<evidence type="ECO:0000256" key="2">
    <source>
        <dbReference type="SAM" id="SignalP"/>
    </source>
</evidence>
<dbReference type="AlphaFoldDB" id="A0A210Q1L6"/>
<dbReference type="OrthoDB" id="10396180at2759"/>
<feature type="chain" id="PRO_5012261924" evidence="2">
    <location>
        <begin position="22"/>
        <end position="414"/>
    </location>
</feature>
<accession>A0A210Q1L6</accession>